<dbReference type="STRING" id="483218.BACPEC_01482"/>
<accession>B7ATL0</accession>
<dbReference type="AlphaFoldDB" id="B7ATL0"/>
<evidence type="ECO:0000256" key="1">
    <source>
        <dbReference type="SAM" id="Phobius"/>
    </source>
</evidence>
<dbReference type="HOGENOM" id="CLU_3196259_0_0_9"/>
<comment type="caution">
    <text evidence="2">The sequence shown here is derived from an EMBL/GenBank/DDBJ whole genome shotgun (WGS) entry which is preliminary data.</text>
</comment>
<reference evidence="2 3" key="1">
    <citation type="submission" date="2008-11" db="EMBL/GenBank/DDBJ databases">
        <title>Draft genome sequence of Bacteroides pectinophilus (ATCC 43243).</title>
        <authorList>
            <person name="Sudarsanam P."/>
            <person name="Ley R."/>
            <person name="Guruge J."/>
            <person name="Turnbaugh P.J."/>
            <person name="Mahowald M."/>
            <person name="Liep D."/>
            <person name="Gordon J."/>
        </authorList>
    </citation>
    <scope>NUCLEOTIDE SEQUENCE [LARGE SCALE GENOMIC DNA]</scope>
    <source>
        <strain evidence="2 3">ATCC 43243</strain>
    </source>
</reference>
<feature type="transmembrane region" description="Helical" evidence="1">
    <location>
        <begin position="7"/>
        <end position="28"/>
    </location>
</feature>
<protein>
    <submittedName>
        <fullName evidence="2">Uncharacterized protein</fullName>
    </submittedName>
</protein>
<name>B7ATL0_9FIRM</name>
<reference evidence="2 3" key="2">
    <citation type="submission" date="2008-11" db="EMBL/GenBank/DDBJ databases">
        <authorList>
            <person name="Fulton L."/>
            <person name="Clifton S."/>
            <person name="Fulton B."/>
            <person name="Xu J."/>
            <person name="Minx P."/>
            <person name="Pepin K.H."/>
            <person name="Johnson M."/>
            <person name="Bhonagiri V."/>
            <person name="Nash W.E."/>
            <person name="Mardis E.R."/>
            <person name="Wilson R.K."/>
        </authorList>
    </citation>
    <scope>NUCLEOTIDE SEQUENCE [LARGE SCALE GENOMIC DNA]</scope>
    <source>
        <strain evidence="2 3">ATCC 43243</strain>
    </source>
</reference>
<evidence type="ECO:0000313" key="2">
    <source>
        <dbReference type="EMBL" id="EEC56994.1"/>
    </source>
</evidence>
<keyword evidence="1" id="KW-0472">Membrane</keyword>
<organism evidence="2 3">
    <name type="scientific">[Bacteroides] pectinophilus ATCC 43243</name>
    <dbReference type="NCBI Taxonomy" id="483218"/>
    <lineage>
        <taxon>Bacteria</taxon>
        <taxon>Bacillati</taxon>
        <taxon>Bacillota</taxon>
        <taxon>Clostridia</taxon>
        <taxon>Eubacteriales</taxon>
    </lineage>
</organism>
<proteinExistence type="predicted"/>
<evidence type="ECO:0000313" key="3">
    <source>
        <dbReference type="Proteomes" id="UP000003136"/>
    </source>
</evidence>
<sequence>MVCRRLFARYFLYVTMCGFIICDDAMLICDDAMPDGGYSYGKHGR</sequence>
<dbReference type="Proteomes" id="UP000003136">
    <property type="component" value="Unassembled WGS sequence"/>
</dbReference>
<keyword evidence="3" id="KW-1185">Reference proteome</keyword>
<keyword evidence="1" id="KW-1133">Transmembrane helix</keyword>
<dbReference type="EMBL" id="ABVQ01000036">
    <property type="protein sequence ID" value="EEC56994.1"/>
    <property type="molecule type" value="Genomic_DNA"/>
</dbReference>
<gene>
    <name evidence="2" type="ORF">BACPEC_01482</name>
</gene>
<keyword evidence="1" id="KW-0812">Transmembrane</keyword>